<dbReference type="Proteomes" id="UP001320544">
    <property type="component" value="Chromosome"/>
</dbReference>
<evidence type="ECO:0000313" key="2">
    <source>
        <dbReference type="Proteomes" id="UP001320544"/>
    </source>
</evidence>
<keyword evidence="2" id="KW-1185">Reference proteome</keyword>
<name>A0ABN6MGS5_9ACTN</name>
<dbReference type="RefSeq" id="WP_244412244.1">
    <property type="nucleotide sequence ID" value="NZ_AP025564.1"/>
</dbReference>
<evidence type="ECO:0008006" key="3">
    <source>
        <dbReference type="Google" id="ProtNLM"/>
    </source>
</evidence>
<evidence type="ECO:0000313" key="1">
    <source>
        <dbReference type="EMBL" id="BDE95982.1"/>
    </source>
</evidence>
<dbReference type="InterPro" id="IPR029044">
    <property type="entry name" value="Nucleotide-diphossugar_trans"/>
</dbReference>
<dbReference type="SUPFAM" id="SSF53448">
    <property type="entry name" value="Nucleotide-diphospho-sugar transferases"/>
    <property type="match status" value="1"/>
</dbReference>
<dbReference type="EMBL" id="AP025564">
    <property type="protein sequence ID" value="BDE95982.1"/>
    <property type="molecule type" value="Genomic_DNA"/>
</dbReference>
<gene>
    <name evidence="1" type="ORF">CE91St30_13150</name>
</gene>
<organism evidence="1 2">
    <name type="scientific">Raoultibacter timonensis</name>
    <dbReference type="NCBI Taxonomy" id="1907662"/>
    <lineage>
        <taxon>Bacteria</taxon>
        <taxon>Bacillati</taxon>
        <taxon>Actinomycetota</taxon>
        <taxon>Coriobacteriia</taxon>
        <taxon>Eggerthellales</taxon>
        <taxon>Eggerthellaceae</taxon>
        <taxon>Raoultibacter</taxon>
    </lineage>
</organism>
<protein>
    <recommendedName>
        <fullName evidence="3">Glycosyl transferase family 2</fullName>
    </recommendedName>
</protein>
<reference evidence="1 2" key="1">
    <citation type="submission" date="2022-01" db="EMBL/GenBank/DDBJ databases">
        <title>Novel bile acid biosynthetic pathways are enriched in the microbiome of centenarians.</title>
        <authorList>
            <person name="Sato Y."/>
            <person name="Atarashi K."/>
            <person name="Plichta R.D."/>
            <person name="Arai Y."/>
            <person name="Sasajima S."/>
            <person name="Kearney M.S."/>
            <person name="Suda W."/>
            <person name="Takeshita K."/>
            <person name="Sasaki T."/>
            <person name="Okamoto S."/>
            <person name="Skelly N.A."/>
            <person name="Okamura Y."/>
            <person name="Vlamakis H."/>
            <person name="Li Y."/>
            <person name="Tanoue T."/>
            <person name="Takei H."/>
            <person name="Nittono H."/>
            <person name="Narushima S."/>
            <person name="Irie J."/>
            <person name="Itoh H."/>
            <person name="Moriya K."/>
            <person name="Sugiura Y."/>
            <person name="Suematsu M."/>
            <person name="Moritoki N."/>
            <person name="Shibata S."/>
            <person name="Littman R.D."/>
            <person name="Fischbach A.M."/>
            <person name="Uwamino Y."/>
            <person name="Inoue T."/>
            <person name="Honda A."/>
            <person name="Hattori M."/>
            <person name="Murai T."/>
            <person name="Xavier J.R."/>
            <person name="Hirose N."/>
            <person name="Honda K."/>
        </authorList>
    </citation>
    <scope>NUCLEOTIDE SEQUENCE [LARGE SCALE GENOMIC DNA]</scope>
    <source>
        <strain evidence="1 2">CE91-St30</strain>
    </source>
</reference>
<accession>A0ABN6MGS5</accession>
<proteinExistence type="predicted"/>
<sequence length="279" mass="31714">MLFDRLRSNSKRPENGPRVIVTLTSYPPRMQHVGRSLETIFNQTRIPDAVYLWLIASDFPEGLASLPEDVLALRKKGLEVRFADIDLKVHNKYFWTLREHNDDIIITVDDDVLYRPTVLETLLDSYRSNPQAVSAMRAHRITFDETGAIRPYTDWVFEYTEQLGQPRMDLLATGVCGVLYPPHSLDSDLMTVDEIQKTCIEADDIWLKVIELTKGIPVVVCDDEKPSHILVDGSQAVARWPHMNEGGGNDVQIKNALAAHNEYCGENDTLIDRIRQGAR</sequence>